<dbReference type="CDD" id="cd06154">
    <property type="entry name" value="YjgF_YER057c_UK114_like_6"/>
    <property type="match status" value="1"/>
</dbReference>
<dbReference type="STRING" id="1044.EH31_08365"/>
<evidence type="ECO:0000313" key="1">
    <source>
        <dbReference type="EMBL" id="KEO90096.1"/>
    </source>
</evidence>
<dbReference type="SUPFAM" id="SSF55298">
    <property type="entry name" value="YjgF-like"/>
    <property type="match status" value="1"/>
</dbReference>
<gene>
    <name evidence="1" type="ORF">EH31_08365</name>
</gene>
<reference evidence="1 2" key="1">
    <citation type="submission" date="2014-04" db="EMBL/GenBank/DDBJ databases">
        <title>A comprehensive comparison of genomes of Erythrobacter spp. strains.</title>
        <authorList>
            <person name="Zheng Q."/>
        </authorList>
    </citation>
    <scope>NUCLEOTIDE SEQUENCE [LARGE SCALE GENOMIC DNA]</scope>
    <source>
        <strain evidence="1 2">DSM 6997</strain>
    </source>
</reference>
<keyword evidence="2" id="KW-1185">Reference proteome</keyword>
<dbReference type="Gene3D" id="3.30.1330.40">
    <property type="entry name" value="RutC-like"/>
    <property type="match status" value="1"/>
</dbReference>
<evidence type="ECO:0000313" key="2">
    <source>
        <dbReference type="Proteomes" id="UP000027647"/>
    </source>
</evidence>
<sequence>MSNRKRTTSGSPFEDQFGFCRAIREGNRIIVAGTGPVEPDGSTTPGGAAKQADRCLAIIVAAIEELGGSAKDVVRTRMLLTDFDDQEAVGDVHARYFGEARPAATMAGVAWLCRREWKVEIEAEAVIGDD</sequence>
<organism evidence="1 2">
    <name type="scientific">Erythrobacter longus</name>
    <dbReference type="NCBI Taxonomy" id="1044"/>
    <lineage>
        <taxon>Bacteria</taxon>
        <taxon>Pseudomonadati</taxon>
        <taxon>Pseudomonadota</taxon>
        <taxon>Alphaproteobacteria</taxon>
        <taxon>Sphingomonadales</taxon>
        <taxon>Erythrobacteraceae</taxon>
        <taxon>Erythrobacter/Porphyrobacter group</taxon>
        <taxon>Erythrobacter</taxon>
    </lineage>
</organism>
<dbReference type="eggNOG" id="COG0251">
    <property type="taxonomic scope" value="Bacteria"/>
</dbReference>
<dbReference type="AlphaFoldDB" id="A0A074M5X5"/>
<comment type="caution">
    <text evidence="1">The sequence shown here is derived from an EMBL/GenBank/DDBJ whole genome shotgun (WGS) entry which is preliminary data.</text>
</comment>
<dbReference type="PANTHER" id="PTHR43857:SF1">
    <property type="entry name" value="YJGH FAMILY PROTEIN"/>
    <property type="match status" value="1"/>
</dbReference>
<proteinExistence type="predicted"/>
<name>A0A074M5X5_ERYLO</name>
<protein>
    <submittedName>
        <fullName evidence="1">Endoribonuclease L-PSP</fullName>
    </submittedName>
</protein>
<dbReference type="Pfam" id="PF01042">
    <property type="entry name" value="Ribonuc_L-PSP"/>
    <property type="match status" value="1"/>
</dbReference>
<accession>A0A074M5X5</accession>
<dbReference type="PANTHER" id="PTHR43857">
    <property type="entry name" value="BLR7761 PROTEIN"/>
    <property type="match status" value="1"/>
</dbReference>
<dbReference type="Proteomes" id="UP000027647">
    <property type="component" value="Unassembled WGS sequence"/>
</dbReference>
<dbReference type="InterPro" id="IPR006175">
    <property type="entry name" value="YjgF/YER057c/UK114"/>
</dbReference>
<dbReference type="InterPro" id="IPR035959">
    <property type="entry name" value="RutC-like_sf"/>
</dbReference>
<dbReference type="EMBL" id="JMIW01000003">
    <property type="protein sequence ID" value="KEO90096.1"/>
    <property type="molecule type" value="Genomic_DNA"/>
</dbReference>
<dbReference type="OrthoDB" id="9799840at2"/>
<dbReference type="RefSeq" id="WP_034959575.1">
    <property type="nucleotide sequence ID" value="NZ_JMIW01000003.1"/>
</dbReference>